<feature type="transmembrane region" description="Helical" evidence="7">
    <location>
        <begin position="265"/>
        <end position="284"/>
    </location>
</feature>
<dbReference type="STRING" id="337097.BHF71_06250"/>
<dbReference type="InterPro" id="IPR035906">
    <property type="entry name" value="MetI-like_sf"/>
</dbReference>
<dbReference type="GO" id="GO:0055085">
    <property type="term" value="P:transmembrane transport"/>
    <property type="evidence" value="ECO:0007669"/>
    <property type="project" value="InterPro"/>
</dbReference>
<evidence type="ECO:0000313" key="10">
    <source>
        <dbReference type="Proteomes" id="UP000243739"/>
    </source>
</evidence>
<accession>A0A1D2YWS9</accession>
<feature type="transmembrane region" description="Helical" evidence="7">
    <location>
        <begin position="110"/>
        <end position="132"/>
    </location>
</feature>
<dbReference type="SUPFAM" id="SSF161098">
    <property type="entry name" value="MetI-like"/>
    <property type="match status" value="1"/>
</dbReference>
<dbReference type="PROSITE" id="PS50928">
    <property type="entry name" value="ABC_TM1"/>
    <property type="match status" value="1"/>
</dbReference>
<keyword evidence="5 7" id="KW-1133">Transmembrane helix</keyword>
<sequence>MDNYGKGGNSVSFARKYWLEITMFIPLVLYIFYFTLIPVLQTIGISFIDQSTGKISLINYQILFADINFERALFNTIFITLVGIILQLIIALIIALLLKQKFAGQGFFRTVMLIPMGVPTLVSGATLLFIFGQTGYFNELLYRLGIIDTQPFWLGGGIETLFVIIFADMWKVLPLTILLLLAGLESISEDVYEAAAVDGASKWLTFWNITLPLLKPSITMAVILRAIDSFRIFELPLVMTGKNAPVLSTFAYETFRRNQYGQSGAAATILLGIIIIFIIFYMFLVERKERE</sequence>
<keyword evidence="10" id="KW-1185">Reference proteome</keyword>
<evidence type="ECO:0000313" key="9">
    <source>
        <dbReference type="EMBL" id="OEG00122.1"/>
    </source>
</evidence>
<dbReference type="CDD" id="cd06261">
    <property type="entry name" value="TM_PBP2"/>
    <property type="match status" value="1"/>
</dbReference>
<organism evidence="9 10">
    <name type="scientific">Vulcanibacillus modesticaldus</name>
    <dbReference type="NCBI Taxonomy" id="337097"/>
    <lineage>
        <taxon>Bacteria</taxon>
        <taxon>Bacillati</taxon>
        <taxon>Bacillota</taxon>
        <taxon>Bacilli</taxon>
        <taxon>Bacillales</taxon>
        <taxon>Bacillaceae</taxon>
        <taxon>Vulcanibacillus</taxon>
    </lineage>
</organism>
<dbReference type="PANTHER" id="PTHR43227">
    <property type="entry name" value="BLL4140 PROTEIN"/>
    <property type="match status" value="1"/>
</dbReference>
<dbReference type="Proteomes" id="UP000243739">
    <property type="component" value="Unassembled WGS sequence"/>
</dbReference>
<dbReference type="Pfam" id="PF00528">
    <property type="entry name" value="BPD_transp_1"/>
    <property type="match status" value="1"/>
</dbReference>
<evidence type="ECO:0000256" key="6">
    <source>
        <dbReference type="ARBA" id="ARBA00023136"/>
    </source>
</evidence>
<proteinExistence type="inferred from homology"/>
<keyword evidence="3" id="KW-1003">Cell membrane</keyword>
<evidence type="ECO:0000256" key="1">
    <source>
        <dbReference type="ARBA" id="ARBA00004651"/>
    </source>
</evidence>
<keyword evidence="4 7" id="KW-0812">Transmembrane</keyword>
<dbReference type="InterPro" id="IPR050809">
    <property type="entry name" value="UgpAE/MalFG_permease"/>
</dbReference>
<feature type="transmembrane region" description="Helical" evidence="7">
    <location>
        <begin position="72"/>
        <end position="98"/>
    </location>
</feature>
<evidence type="ECO:0000256" key="3">
    <source>
        <dbReference type="ARBA" id="ARBA00022475"/>
    </source>
</evidence>
<evidence type="ECO:0000256" key="5">
    <source>
        <dbReference type="ARBA" id="ARBA00022989"/>
    </source>
</evidence>
<dbReference type="GO" id="GO:0005886">
    <property type="term" value="C:plasma membrane"/>
    <property type="evidence" value="ECO:0007669"/>
    <property type="project" value="UniProtKB-SubCell"/>
</dbReference>
<feature type="transmembrane region" description="Helical" evidence="7">
    <location>
        <begin position="21"/>
        <end position="48"/>
    </location>
</feature>
<dbReference type="EMBL" id="MIJF01000007">
    <property type="protein sequence ID" value="OEG00122.1"/>
    <property type="molecule type" value="Genomic_DNA"/>
</dbReference>
<evidence type="ECO:0000256" key="4">
    <source>
        <dbReference type="ARBA" id="ARBA00022692"/>
    </source>
</evidence>
<feature type="domain" description="ABC transmembrane type-1" evidence="8">
    <location>
        <begin position="73"/>
        <end position="281"/>
    </location>
</feature>
<dbReference type="PANTHER" id="PTHR43227:SF7">
    <property type="entry name" value="ARABINOOLIGOSACCHARIDES TRANSPORT SYSTEM PERMEASE PROTEIN ARAP"/>
    <property type="match status" value="1"/>
</dbReference>
<dbReference type="InterPro" id="IPR000515">
    <property type="entry name" value="MetI-like"/>
</dbReference>
<dbReference type="AlphaFoldDB" id="A0A1D2YWS9"/>
<comment type="subcellular location">
    <subcellularLocation>
        <location evidence="1 7">Cell membrane</location>
        <topology evidence="1 7">Multi-pass membrane protein</topology>
    </subcellularLocation>
</comment>
<name>A0A1D2YWS9_9BACI</name>
<comment type="caution">
    <text evidence="9">The sequence shown here is derived from an EMBL/GenBank/DDBJ whole genome shotgun (WGS) entry which is preliminary data.</text>
</comment>
<evidence type="ECO:0000256" key="7">
    <source>
        <dbReference type="RuleBase" id="RU363032"/>
    </source>
</evidence>
<protein>
    <submittedName>
        <fullName evidence="9">Sugar ABC transporter permease</fullName>
    </submittedName>
</protein>
<evidence type="ECO:0000256" key="2">
    <source>
        <dbReference type="ARBA" id="ARBA00022448"/>
    </source>
</evidence>
<keyword evidence="2 7" id="KW-0813">Transport</keyword>
<reference evidence="9 10" key="1">
    <citation type="submission" date="2016-09" db="EMBL/GenBank/DDBJ databases">
        <title>Draft genome sequence for the type strain of Vulcanibacillus modesticaldus BR, a strictly anaerobic, moderately thermophilic, and nitrate-reducing bacterium from deep sea-hydrothermal vents of the Mid-Atlantic Ridge.</title>
        <authorList>
            <person name="Abin C.A."/>
            <person name="Hollibaugh J.T."/>
        </authorList>
    </citation>
    <scope>NUCLEOTIDE SEQUENCE [LARGE SCALE GENOMIC DNA]</scope>
    <source>
        <strain evidence="9 10">BR</strain>
    </source>
</reference>
<keyword evidence="6 7" id="KW-0472">Membrane</keyword>
<dbReference type="Gene3D" id="1.10.3720.10">
    <property type="entry name" value="MetI-like"/>
    <property type="match status" value="1"/>
</dbReference>
<evidence type="ECO:0000259" key="8">
    <source>
        <dbReference type="PROSITE" id="PS50928"/>
    </source>
</evidence>
<comment type="similarity">
    <text evidence="7">Belongs to the binding-protein-dependent transport system permease family.</text>
</comment>
<gene>
    <name evidence="9" type="ORF">BHF71_06250</name>
</gene>